<dbReference type="GO" id="GO:0016740">
    <property type="term" value="F:transferase activity"/>
    <property type="evidence" value="ECO:0007669"/>
    <property type="project" value="UniProtKB-KW"/>
</dbReference>
<evidence type="ECO:0000256" key="1">
    <source>
        <dbReference type="ARBA" id="ARBA00002565"/>
    </source>
</evidence>
<proteinExistence type="inferred from homology"/>
<dbReference type="PANTHER" id="PTHR35805:SF1">
    <property type="entry name" value="ASPARTATE CARBAMOYLTRANSFERASE REGULATORY CHAIN"/>
    <property type="match status" value="1"/>
</dbReference>
<feature type="binding site" evidence="7">
    <location>
        <position position="139"/>
    </location>
    <ligand>
        <name>Zn(2+)</name>
        <dbReference type="ChEBI" id="CHEBI:29105"/>
    </ligand>
</feature>
<dbReference type="EMBL" id="LHXX01000001">
    <property type="protein sequence ID" value="KXB02876.1"/>
    <property type="molecule type" value="Genomic_DNA"/>
</dbReference>
<dbReference type="PATRIC" id="fig|1698273.3.peg.9"/>
<comment type="similarity">
    <text evidence="2 7">Belongs to the PyrI family.</text>
</comment>
<evidence type="ECO:0000256" key="2">
    <source>
        <dbReference type="ARBA" id="ARBA00010498"/>
    </source>
</evidence>
<gene>
    <name evidence="7" type="primary">pyrI</name>
    <name evidence="10" type="ORF">AKJ43_00045</name>
</gene>
<evidence type="ECO:0000256" key="6">
    <source>
        <dbReference type="ARBA" id="ARBA00022975"/>
    </source>
</evidence>
<dbReference type="SUPFAM" id="SSF54893">
    <property type="entry name" value="Aspartate carbamoyltransferase, Regulatory-chain, N-terminal domain"/>
    <property type="match status" value="1"/>
</dbReference>
<accession>A0A133V8W6</accession>
<comment type="caution">
    <text evidence="10">The sequence shown here is derived from an EMBL/GenBank/DDBJ whole genome shotgun (WGS) entry which is preliminary data.</text>
</comment>
<comment type="function">
    <text evidence="1 7">Involved in allosteric regulation of aspartate carbamoyltransferase.</text>
</comment>
<keyword evidence="6 7" id="KW-0665">Pyrimidine biosynthesis</keyword>
<dbReference type="Pfam" id="PF01948">
    <property type="entry name" value="PyrI"/>
    <property type="match status" value="1"/>
</dbReference>
<evidence type="ECO:0000256" key="7">
    <source>
        <dbReference type="HAMAP-Rule" id="MF_00002"/>
    </source>
</evidence>
<evidence type="ECO:0000259" key="9">
    <source>
        <dbReference type="Pfam" id="PF02748"/>
    </source>
</evidence>
<comment type="cofactor">
    <cofactor evidence="7">
        <name>Zn(2+)</name>
        <dbReference type="ChEBI" id="CHEBI:29105"/>
    </cofactor>
    <text evidence="7">Binds 1 zinc ion per subunit.</text>
</comment>
<evidence type="ECO:0000259" key="8">
    <source>
        <dbReference type="Pfam" id="PF01948"/>
    </source>
</evidence>
<dbReference type="InterPro" id="IPR002801">
    <property type="entry name" value="Asp_carbamoylTrfase_reg"/>
</dbReference>
<dbReference type="GO" id="GO:0006221">
    <property type="term" value="P:pyrimidine nucleotide biosynthetic process"/>
    <property type="evidence" value="ECO:0007669"/>
    <property type="project" value="UniProtKB-UniRule"/>
</dbReference>
<evidence type="ECO:0000313" key="11">
    <source>
        <dbReference type="Proteomes" id="UP000070400"/>
    </source>
</evidence>
<dbReference type="AlphaFoldDB" id="A0A133V8W6"/>
<feature type="binding site" evidence="7">
    <location>
        <position position="110"/>
    </location>
    <ligand>
        <name>Zn(2+)</name>
        <dbReference type="ChEBI" id="CHEBI:29105"/>
    </ligand>
</feature>
<evidence type="ECO:0000256" key="5">
    <source>
        <dbReference type="ARBA" id="ARBA00022833"/>
    </source>
</evidence>
<keyword evidence="10" id="KW-0808">Transferase</keyword>
<evidence type="ECO:0000256" key="4">
    <source>
        <dbReference type="ARBA" id="ARBA00022723"/>
    </source>
</evidence>
<dbReference type="InterPro" id="IPR036793">
    <property type="entry name" value="Asp_carbatrfase_reg_N_sf"/>
</dbReference>
<dbReference type="GO" id="GO:0009347">
    <property type="term" value="C:aspartate carbamoyltransferase complex"/>
    <property type="evidence" value="ECO:0007669"/>
    <property type="project" value="InterPro"/>
</dbReference>
<dbReference type="Gene3D" id="2.30.30.20">
    <property type="entry name" value="Aspartate carbamoyltransferase regulatory subunit, C-terminal domain"/>
    <property type="match status" value="1"/>
</dbReference>
<evidence type="ECO:0000313" key="10">
    <source>
        <dbReference type="EMBL" id="KXB02876.1"/>
    </source>
</evidence>
<dbReference type="NCBIfam" id="TIGR00240">
    <property type="entry name" value="ATCase_reg"/>
    <property type="match status" value="1"/>
</dbReference>
<reference evidence="10 11" key="1">
    <citation type="journal article" date="2016" name="Sci. Rep.">
        <title>Metabolic traits of an uncultured archaeal lineage -MSBL1- from brine pools of the Red Sea.</title>
        <authorList>
            <person name="Mwirichia R."/>
            <person name="Alam I."/>
            <person name="Rashid M."/>
            <person name="Vinu M."/>
            <person name="Ba-Alawi W."/>
            <person name="Anthony Kamau A."/>
            <person name="Kamanda Ngugi D."/>
            <person name="Goker M."/>
            <person name="Klenk H.P."/>
            <person name="Bajic V."/>
            <person name="Stingl U."/>
        </authorList>
    </citation>
    <scope>NUCLEOTIDE SEQUENCE [LARGE SCALE GENOMIC DNA]</scope>
    <source>
        <strain evidence="10">SCGC-AAA261D19</strain>
    </source>
</reference>
<dbReference type="GO" id="GO:0046872">
    <property type="term" value="F:metal ion binding"/>
    <property type="evidence" value="ECO:0007669"/>
    <property type="project" value="UniProtKB-KW"/>
</dbReference>
<dbReference type="HAMAP" id="MF_00002">
    <property type="entry name" value="Asp_carb_tr_reg"/>
    <property type="match status" value="1"/>
</dbReference>
<feature type="binding site" evidence="7">
    <location>
        <position position="142"/>
    </location>
    <ligand>
        <name>Zn(2+)</name>
        <dbReference type="ChEBI" id="CHEBI:29105"/>
    </ligand>
</feature>
<dbReference type="SUPFAM" id="SSF57825">
    <property type="entry name" value="Aspartate carbamoyltransferase, Regulatory-chain, C-terminal domain"/>
    <property type="match status" value="1"/>
</dbReference>
<keyword evidence="11" id="KW-1185">Reference proteome</keyword>
<dbReference type="GO" id="GO:0006207">
    <property type="term" value="P:'de novo' pyrimidine nucleobase biosynthetic process"/>
    <property type="evidence" value="ECO:0007669"/>
    <property type="project" value="InterPro"/>
</dbReference>
<sequence length="155" mass="17486">MKEEKELRVSKIENGTVIDHIPPGKGWAVLRILEIPAQTDAIVSILMNASSGKYEKKDIIKVEKRELTEEEVNKIALAAPNASINIIRNYSVVKKTRVELPDIIEGIIKCSNPACITNSSEPVKPKFRVINKSPATLRCLYCERITREEEILDQF</sequence>
<organism evidence="10 11">
    <name type="scientific">candidate division MSBL1 archaeon SCGC-AAA261D19</name>
    <dbReference type="NCBI Taxonomy" id="1698273"/>
    <lineage>
        <taxon>Archaea</taxon>
        <taxon>Methanobacteriati</taxon>
        <taxon>Methanobacteriota</taxon>
        <taxon>candidate division MSBL1</taxon>
    </lineage>
</organism>
<name>A0A133V8W6_9EURY</name>
<evidence type="ECO:0000256" key="3">
    <source>
        <dbReference type="ARBA" id="ARBA00021764"/>
    </source>
</evidence>
<dbReference type="Gene3D" id="3.30.70.140">
    <property type="entry name" value="Aspartate carbamoyltransferase regulatory subunit, N-terminal domain"/>
    <property type="match status" value="1"/>
</dbReference>
<feature type="binding site" evidence="7">
    <location>
        <position position="115"/>
    </location>
    <ligand>
        <name>Zn(2+)</name>
        <dbReference type="ChEBI" id="CHEBI:29105"/>
    </ligand>
</feature>
<dbReference type="Pfam" id="PF02748">
    <property type="entry name" value="PyrI_C"/>
    <property type="match status" value="1"/>
</dbReference>
<keyword evidence="4 7" id="KW-0479">Metal-binding</keyword>
<feature type="domain" description="Aspartate carbamoyltransferase regulatory subunit N-terminal" evidence="8">
    <location>
        <begin position="7"/>
        <end position="99"/>
    </location>
</feature>
<keyword evidence="5 7" id="KW-0862">Zinc</keyword>
<dbReference type="PANTHER" id="PTHR35805">
    <property type="entry name" value="ASPARTATE CARBAMOYLTRANSFERASE REGULATORY CHAIN"/>
    <property type="match status" value="1"/>
</dbReference>
<dbReference type="InterPro" id="IPR020542">
    <property type="entry name" value="Asp_carbamoyltrfase_reg_C"/>
</dbReference>
<dbReference type="InterPro" id="IPR036792">
    <property type="entry name" value="Asp_carbatrfase_reg_C_sf"/>
</dbReference>
<feature type="domain" description="Aspartate carbamoyltransferase regulatory subunit C-terminal" evidence="9">
    <location>
        <begin position="104"/>
        <end position="151"/>
    </location>
</feature>
<protein>
    <recommendedName>
        <fullName evidence="3 7">Aspartate carbamoyltransferase regulatory chain</fullName>
    </recommendedName>
</protein>
<dbReference type="InterPro" id="IPR020545">
    <property type="entry name" value="Asp_carbamoyltransf_reg_N"/>
</dbReference>
<comment type="subunit">
    <text evidence="7">Contains catalytic and regulatory chains.</text>
</comment>
<dbReference type="Proteomes" id="UP000070400">
    <property type="component" value="Unassembled WGS sequence"/>
</dbReference>